<reference evidence="1 2" key="1">
    <citation type="submission" date="2018-12" db="EMBL/GenBank/DDBJ databases">
        <title>Croceicoccus ponticola sp. nov., a lipolytic bacterium isolated from seawater.</title>
        <authorList>
            <person name="Yoon J.-H."/>
        </authorList>
    </citation>
    <scope>NUCLEOTIDE SEQUENCE [LARGE SCALE GENOMIC DNA]</scope>
    <source>
        <strain evidence="1 2">GM-16</strain>
    </source>
</reference>
<dbReference type="Gene3D" id="3.90.280.10">
    <property type="entry name" value="PEBP-like"/>
    <property type="match status" value="1"/>
</dbReference>
<comment type="caution">
    <text evidence="1">The sequence shown here is derived from an EMBL/GenBank/DDBJ whole genome shotgun (WGS) entry which is preliminary data.</text>
</comment>
<dbReference type="InterPro" id="IPR008914">
    <property type="entry name" value="PEBP"/>
</dbReference>
<dbReference type="InterPro" id="IPR005247">
    <property type="entry name" value="YbhB_YbcL/LppC-like"/>
</dbReference>
<dbReference type="CDD" id="cd00865">
    <property type="entry name" value="PEBP_bact_arch"/>
    <property type="match status" value="1"/>
</dbReference>
<dbReference type="Proteomes" id="UP000283003">
    <property type="component" value="Unassembled WGS sequence"/>
</dbReference>
<dbReference type="PANTHER" id="PTHR30289">
    <property type="entry name" value="UNCHARACTERIZED PROTEIN YBCL-RELATED"/>
    <property type="match status" value="1"/>
</dbReference>
<proteinExistence type="predicted"/>
<dbReference type="AlphaFoldDB" id="A0A437H2E1"/>
<dbReference type="NCBIfam" id="TIGR00481">
    <property type="entry name" value="YbhB/YbcL family Raf kinase inhibitor-like protein"/>
    <property type="match status" value="1"/>
</dbReference>
<dbReference type="InterPro" id="IPR036610">
    <property type="entry name" value="PEBP-like_sf"/>
</dbReference>
<dbReference type="OrthoDB" id="9797506at2"/>
<keyword evidence="2" id="KW-1185">Reference proteome</keyword>
<dbReference type="Pfam" id="PF01161">
    <property type="entry name" value="PBP"/>
    <property type="match status" value="1"/>
</dbReference>
<dbReference type="EMBL" id="RXOL01000001">
    <property type="protein sequence ID" value="RVQ69828.1"/>
    <property type="molecule type" value="Genomic_DNA"/>
</dbReference>
<gene>
    <name evidence="1" type="ORF">EKN06_05310</name>
</gene>
<name>A0A437H2E1_9SPHN</name>
<dbReference type="SUPFAM" id="SSF49777">
    <property type="entry name" value="PEBP-like"/>
    <property type="match status" value="1"/>
</dbReference>
<organism evidence="1 2">
    <name type="scientific">Croceicoccus ponticola</name>
    <dbReference type="NCBI Taxonomy" id="2217664"/>
    <lineage>
        <taxon>Bacteria</taxon>
        <taxon>Pseudomonadati</taxon>
        <taxon>Pseudomonadota</taxon>
        <taxon>Alphaproteobacteria</taxon>
        <taxon>Sphingomonadales</taxon>
        <taxon>Erythrobacteraceae</taxon>
        <taxon>Croceicoccus</taxon>
    </lineage>
</organism>
<accession>A0A437H2E1</accession>
<evidence type="ECO:0000313" key="2">
    <source>
        <dbReference type="Proteomes" id="UP000283003"/>
    </source>
</evidence>
<protein>
    <submittedName>
        <fullName evidence="1">YbhB/YbcL family Raf kinase inhibitor-like protein</fullName>
    </submittedName>
</protein>
<sequence length="152" mass="16249">MLISLPDLPPDGMIPRKFTCDGDDFSPALAWTDPPAGTQSFVVIVDDPDAPGRTFAHWAAFDIGASVRRLGEGAGNATAAGFSQANNDFGTVGYRGPCPPRGHGAHTYRFRLLALDVAKLPAGRSPTVAQVERNATRHELASAMVTARYRRD</sequence>
<dbReference type="PANTHER" id="PTHR30289:SF1">
    <property type="entry name" value="PEBP (PHOSPHATIDYLETHANOLAMINE-BINDING PROTEIN) FAMILY PROTEIN"/>
    <property type="match status" value="1"/>
</dbReference>
<evidence type="ECO:0000313" key="1">
    <source>
        <dbReference type="EMBL" id="RVQ69828.1"/>
    </source>
</evidence>